<reference evidence="3" key="1">
    <citation type="journal article" date="2017" name="Front. Plant Sci.">
        <title>Climate Clever Clovers: New Paradigm to Reduce the Environmental Footprint of Ruminants by Breeding Low Methanogenic Forages Utilizing Haplotype Variation.</title>
        <authorList>
            <person name="Kaur P."/>
            <person name="Appels R."/>
            <person name="Bayer P.E."/>
            <person name="Keeble-Gagnere G."/>
            <person name="Wang J."/>
            <person name="Hirakawa H."/>
            <person name="Shirasawa K."/>
            <person name="Vercoe P."/>
            <person name="Stefanova K."/>
            <person name="Durmic Z."/>
            <person name="Nichols P."/>
            <person name="Revell C."/>
            <person name="Isobe S.N."/>
            <person name="Edwards D."/>
            <person name="Erskine W."/>
        </authorList>
    </citation>
    <scope>NUCLEOTIDE SEQUENCE [LARGE SCALE GENOMIC DNA]</scope>
    <source>
        <strain evidence="3">cv. Daliak</strain>
    </source>
</reference>
<evidence type="ECO:0000256" key="1">
    <source>
        <dbReference type="SAM" id="MobiDB-lite"/>
    </source>
</evidence>
<evidence type="ECO:0000313" key="2">
    <source>
        <dbReference type="EMBL" id="GAU40539.1"/>
    </source>
</evidence>
<feature type="compositionally biased region" description="Low complexity" evidence="1">
    <location>
        <begin position="44"/>
        <end position="54"/>
    </location>
</feature>
<dbReference type="AlphaFoldDB" id="A0A2Z6P950"/>
<proteinExistence type="predicted"/>
<feature type="region of interest" description="Disordered" evidence="1">
    <location>
        <begin position="1"/>
        <end position="61"/>
    </location>
</feature>
<sequence length="97" mass="10410">MDSGSGNRRGSSSFSQSRRHKFPYNAASTHQSKVSQRVTPPPTTATNTNASTSDDNNDAQESSNFGVFLFIRQMACQGITIVEVIPTGVAPQPLPII</sequence>
<dbReference type="EMBL" id="DF973813">
    <property type="protein sequence ID" value="GAU40539.1"/>
    <property type="molecule type" value="Genomic_DNA"/>
</dbReference>
<accession>A0A2Z6P950</accession>
<feature type="compositionally biased region" description="Low complexity" evidence="1">
    <location>
        <begin position="1"/>
        <end position="16"/>
    </location>
</feature>
<keyword evidence="3" id="KW-1185">Reference proteome</keyword>
<evidence type="ECO:0000313" key="3">
    <source>
        <dbReference type="Proteomes" id="UP000242715"/>
    </source>
</evidence>
<gene>
    <name evidence="2" type="ORF">TSUD_367040</name>
</gene>
<dbReference type="Proteomes" id="UP000242715">
    <property type="component" value="Unassembled WGS sequence"/>
</dbReference>
<protein>
    <submittedName>
        <fullName evidence="2">Uncharacterized protein</fullName>
    </submittedName>
</protein>
<feature type="compositionally biased region" description="Polar residues" evidence="1">
    <location>
        <begin position="26"/>
        <end position="38"/>
    </location>
</feature>
<name>A0A2Z6P950_TRISU</name>
<organism evidence="2 3">
    <name type="scientific">Trifolium subterraneum</name>
    <name type="common">Subterranean clover</name>
    <dbReference type="NCBI Taxonomy" id="3900"/>
    <lineage>
        <taxon>Eukaryota</taxon>
        <taxon>Viridiplantae</taxon>
        <taxon>Streptophyta</taxon>
        <taxon>Embryophyta</taxon>
        <taxon>Tracheophyta</taxon>
        <taxon>Spermatophyta</taxon>
        <taxon>Magnoliopsida</taxon>
        <taxon>eudicotyledons</taxon>
        <taxon>Gunneridae</taxon>
        <taxon>Pentapetalae</taxon>
        <taxon>rosids</taxon>
        <taxon>fabids</taxon>
        <taxon>Fabales</taxon>
        <taxon>Fabaceae</taxon>
        <taxon>Papilionoideae</taxon>
        <taxon>50 kb inversion clade</taxon>
        <taxon>NPAAA clade</taxon>
        <taxon>Hologalegina</taxon>
        <taxon>IRL clade</taxon>
        <taxon>Trifolieae</taxon>
        <taxon>Trifolium</taxon>
    </lineage>
</organism>